<dbReference type="Proteomes" id="UP001056429">
    <property type="component" value="Unassembled WGS sequence"/>
</dbReference>
<sequence length="878" mass="101371">MDDNQINSRYYGDINSKKTQQLTRERIHWLCKQVNGEKILDIGCSQGITSILLGREGFKVTGIDIEQNKIEYALEELNKESDIVRSNVKFANEDCTVINAELGEFDTVILGEILEHFSNPDKLLRVTFEYLNKDGKIIITVPHGYHSYHDHKSTFYIGNFINLVGKYFQQEYVKIQDKTIYYVGKRKSSIDEKFDLQNCDSDYIQSILNVEEEAFLQFEKENEIYIANKNQRIEKMGQQNKENKKVYTKYADFKGNEQQYISYFEGFHNELTLIKNELNSIKGSQNDIFKNELIDSIKKSETVLLNIEKINDDYEKVKSEFNGLQDKSKEILGELRERNYNDVKGMLDNQVIKKINVDFEEIKNEFNQLHDKLKVIDSDQVKSILDNIISDLRNDVCQQSDVKEINAYKTKVKQLEKNIVSLDKKVESQKQSLDKVKKSLQVSRQTIDYLKNNSSVRYRIGDAVVEARKSFKKAVKLPVTIMKLYKDHKKGKFSDELAASIEIENTEVKEVVSTIKSTEGCIIFTPTNGAGLGHITRLLAIARRIKKLQPERKIIFFATSSAMHLILQEGFLGYHLPSKMLFPEDTSAKQWNMLLKEQLGMVMKLHKPSMLVFDGAYPYAGLIASMKEAKDLQRVWVKRGQQKKGTESIRDEKEKYFHHIIKPGEAGEEKTSSKDNHKVCEPIVYLDKEEVLDRELVRKQWRIPKDAKLVYVQLGAGNINDIDSTLGKLIYVLRKREDIYVVLGESIIGNRLNIYQDRIIVIRDYPNSRYFKAFDLAVSATGYNTYHELMYFGVPTIFIPNTNTKTDDQVARAKNAEKQGAAVTLIDSSIKDFEKAISKILDDNTNIKMREAAYKMIERNGADEVGEYLLNILKEKEM</sequence>
<evidence type="ECO:0000313" key="4">
    <source>
        <dbReference type="Proteomes" id="UP001056429"/>
    </source>
</evidence>
<feature type="coiled-coil region" evidence="1">
    <location>
        <begin position="405"/>
        <end position="432"/>
    </location>
</feature>
<dbReference type="Gene3D" id="3.40.50.150">
    <property type="entry name" value="Vaccinia Virus protein VP39"/>
    <property type="match status" value="1"/>
</dbReference>
<evidence type="ECO:0000259" key="2">
    <source>
        <dbReference type="Pfam" id="PF04101"/>
    </source>
</evidence>
<dbReference type="SUPFAM" id="SSF53756">
    <property type="entry name" value="UDP-Glycosyltransferase/glycogen phosphorylase"/>
    <property type="match status" value="1"/>
</dbReference>
<comment type="caution">
    <text evidence="3">The sequence shown here is derived from an EMBL/GenBank/DDBJ whole genome shotgun (WGS) entry which is preliminary data.</text>
</comment>
<dbReference type="CDD" id="cd02440">
    <property type="entry name" value="AdoMet_MTases"/>
    <property type="match status" value="1"/>
</dbReference>
<proteinExistence type="predicted"/>
<dbReference type="Pfam" id="PF04101">
    <property type="entry name" value="Glyco_tran_28_C"/>
    <property type="match status" value="1"/>
</dbReference>
<dbReference type="InterPro" id="IPR029063">
    <property type="entry name" value="SAM-dependent_MTases_sf"/>
</dbReference>
<reference evidence="3" key="1">
    <citation type="journal article" date="2021" name="mSystems">
        <title>Bacteria and Archaea Synergistically Convert Glycine Betaine to Biogenic Methane in the Formosa Cold Seep of the South China Sea.</title>
        <authorList>
            <person name="Li L."/>
            <person name="Zhang W."/>
            <person name="Zhang S."/>
            <person name="Song L."/>
            <person name="Sun Q."/>
            <person name="Zhang H."/>
            <person name="Xiang H."/>
            <person name="Dong X."/>
        </authorList>
    </citation>
    <scope>NUCLEOTIDE SEQUENCE</scope>
    <source>
        <strain evidence="3">ZWT</strain>
    </source>
</reference>
<evidence type="ECO:0000313" key="3">
    <source>
        <dbReference type="EMBL" id="MCM1990274.1"/>
    </source>
</evidence>
<dbReference type="GO" id="GO:0032259">
    <property type="term" value="P:methylation"/>
    <property type="evidence" value="ECO:0007669"/>
    <property type="project" value="UniProtKB-KW"/>
</dbReference>
<dbReference type="EMBL" id="JAGSOJ010000002">
    <property type="protein sequence ID" value="MCM1990274.1"/>
    <property type="molecule type" value="Genomic_DNA"/>
</dbReference>
<dbReference type="Gene3D" id="3.40.50.2000">
    <property type="entry name" value="Glycogen Phosphorylase B"/>
    <property type="match status" value="1"/>
</dbReference>
<keyword evidence="4" id="KW-1185">Reference proteome</keyword>
<keyword evidence="3" id="KW-0489">Methyltransferase</keyword>
<dbReference type="PANTHER" id="PTHR21015">
    <property type="entry name" value="UDP-N-ACETYLGLUCOSAMINE--N-ACETYLMURAMYL-(PENTAPEPTIDE) PYROPHOSPHORYL-UNDECAPRENOL N-ACETYLGLUCOSAMINE TRANSFERASE 1"/>
    <property type="match status" value="1"/>
</dbReference>
<dbReference type="SUPFAM" id="SSF53335">
    <property type="entry name" value="S-adenosyl-L-methionine-dependent methyltransferases"/>
    <property type="match status" value="1"/>
</dbReference>
<protein>
    <submittedName>
        <fullName evidence="3">Methyltransferase domain-containing protein</fullName>
    </submittedName>
</protein>
<dbReference type="Pfam" id="PF13489">
    <property type="entry name" value="Methyltransf_23"/>
    <property type="match status" value="1"/>
</dbReference>
<name>A0A9J6P0N8_9CLOT</name>
<dbReference type="PANTHER" id="PTHR21015:SF22">
    <property type="entry name" value="GLYCOSYLTRANSFERASE"/>
    <property type="match status" value="1"/>
</dbReference>
<dbReference type="RefSeq" id="WP_250859312.1">
    <property type="nucleotide sequence ID" value="NZ_JAGSOJ010000002.1"/>
</dbReference>
<dbReference type="AlphaFoldDB" id="A0A9J6P0N8"/>
<dbReference type="GO" id="GO:0016758">
    <property type="term" value="F:hexosyltransferase activity"/>
    <property type="evidence" value="ECO:0007669"/>
    <property type="project" value="InterPro"/>
</dbReference>
<accession>A0A9J6P0N8</accession>
<evidence type="ECO:0000256" key="1">
    <source>
        <dbReference type="SAM" id="Coils"/>
    </source>
</evidence>
<feature type="domain" description="Glycosyl transferase family 28 C-terminal" evidence="2">
    <location>
        <begin position="768"/>
        <end position="861"/>
    </location>
</feature>
<dbReference type="InterPro" id="IPR007235">
    <property type="entry name" value="Glyco_trans_28_C"/>
</dbReference>
<keyword evidence="1" id="KW-0175">Coiled coil</keyword>
<keyword evidence="3" id="KW-0808">Transferase</keyword>
<dbReference type="GO" id="GO:0008168">
    <property type="term" value="F:methyltransferase activity"/>
    <property type="evidence" value="ECO:0007669"/>
    <property type="project" value="UniProtKB-KW"/>
</dbReference>
<organism evidence="3 4">
    <name type="scientific">Oceanirhabdus seepicola</name>
    <dbReference type="NCBI Taxonomy" id="2828781"/>
    <lineage>
        <taxon>Bacteria</taxon>
        <taxon>Bacillati</taxon>
        <taxon>Bacillota</taxon>
        <taxon>Clostridia</taxon>
        <taxon>Eubacteriales</taxon>
        <taxon>Clostridiaceae</taxon>
        <taxon>Oceanirhabdus</taxon>
    </lineage>
</organism>
<gene>
    <name evidence="3" type="ORF">KDK92_11060</name>
</gene>
<reference evidence="3" key="2">
    <citation type="submission" date="2021-04" db="EMBL/GenBank/DDBJ databases">
        <authorList>
            <person name="Dong X."/>
        </authorList>
    </citation>
    <scope>NUCLEOTIDE SEQUENCE</scope>
    <source>
        <strain evidence="3">ZWT</strain>
    </source>
</reference>